<accession>A0A3N4KZV4</accession>
<evidence type="ECO:0000313" key="3">
    <source>
        <dbReference type="Proteomes" id="UP000277580"/>
    </source>
</evidence>
<proteinExistence type="predicted"/>
<dbReference type="InParanoid" id="A0A3N4KZV4"/>
<dbReference type="PANTHER" id="PTHR39600:SF1">
    <property type="entry name" value="PEPTIDASE INHIBITOR I78 FAMILY PROTEIN"/>
    <property type="match status" value="1"/>
</dbReference>
<gene>
    <name evidence="2" type="ORF">P167DRAFT_483555</name>
</gene>
<dbReference type="STRING" id="1392247.A0A3N4KZV4"/>
<evidence type="ECO:0000256" key="1">
    <source>
        <dbReference type="SAM" id="MobiDB-lite"/>
    </source>
</evidence>
<dbReference type="InterPro" id="IPR021719">
    <property type="entry name" value="Prot_inh_I78"/>
</dbReference>
<dbReference type="Gene3D" id="3.30.10.10">
    <property type="entry name" value="Trypsin Inhibitor V, subunit A"/>
    <property type="match status" value="1"/>
</dbReference>
<name>A0A3N4KZV4_9PEZI</name>
<sequence length="91" mass="10293">MSDKQQREFNNLRDEQAAQNRGSMKEHWEAKLLGKKVVDGAVSEASTFSKNDLPSGHRVLGKDSMMTLDYRPERLNVHVDEDGTCNRISMG</sequence>
<dbReference type="OrthoDB" id="10013825at2759"/>
<dbReference type="AlphaFoldDB" id="A0A3N4KZV4"/>
<keyword evidence="3" id="KW-1185">Reference proteome</keyword>
<protein>
    <recommendedName>
        <fullName evidence="4">Proteinase inhibitor I78</fullName>
    </recommendedName>
</protein>
<evidence type="ECO:0008006" key="4">
    <source>
        <dbReference type="Google" id="ProtNLM"/>
    </source>
</evidence>
<dbReference type="Pfam" id="PF11720">
    <property type="entry name" value="Inhibitor_I78"/>
    <property type="match status" value="1"/>
</dbReference>
<dbReference type="Proteomes" id="UP000277580">
    <property type="component" value="Unassembled WGS sequence"/>
</dbReference>
<feature type="compositionally biased region" description="Basic and acidic residues" evidence="1">
    <location>
        <begin position="1"/>
        <end position="16"/>
    </location>
</feature>
<dbReference type="PANTHER" id="PTHR39600">
    <property type="entry name" value="PEPTIDASE INHIBITOR I78 FAMILY PROTEIN"/>
    <property type="match status" value="1"/>
</dbReference>
<reference evidence="2 3" key="1">
    <citation type="journal article" date="2018" name="Nat. Ecol. Evol.">
        <title>Pezizomycetes genomes reveal the molecular basis of ectomycorrhizal truffle lifestyle.</title>
        <authorList>
            <person name="Murat C."/>
            <person name="Payen T."/>
            <person name="Noel B."/>
            <person name="Kuo A."/>
            <person name="Morin E."/>
            <person name="Chen J."/>
            <person name="Kohler A."/>
            <person name="Krizsan K."/>
            <person name="Balestrini R."/>
            <person name="Da Silva C."/>
            <person name="Montanini B."/>
            <person name="Hainaut M."/>
            <person name="Levati E."/>
            <person name="Barry K.W."/>
            <person name="Belfiori B."/>
            <person name="Cichocki N."/>
            <person name="Clum A."/>
            <person name="Dockter R.B."/>
            <person name="Fauchery L."/>
            <person name="Guy J."/>
            <person name="Iotti M."/>
            <person name="Le Tacon F."/>
            <person name="Lindquist E.A."/>
            <person name="Lipzen A."/>
            <person name="Malagnac F."/>
            <person name="Mello A."/>
            <person name="Molinier V."/>
            <person name="Miyauchi S."/>
            <person name="Poulain J."/>
            <person name="Riccioni C."/>
            <person name="Rubini A."/>
            <person name="Sitrit Y."/>
            <person name="Splivallo R."/>
            <person name="Traeger S."/>
            <person name="Wang M."/>
            <person name="Zifcakova L."/>
            <person name="Wipf D."/>
            <person name="Zambonelli A."/>
            <person name="Paolocci F."/>
            <person name="Nowrousian M."/>
            <person name="Ottonello S."/>
            <person name="Baldrian P."/>
            <person name="Spatafora J.W."/>
            <person name="Henrissat B."/>
            <person name="Nagy L.G."/>
            <person name="Aury J.M."/>
            <person name="Wincker P."/>
            <person name="Grigoriev I.V."/>
            <person name="Bonfante P."/>
            <person name="Martin F.M."/>
        </authorList>
    </citation>
    <scope>NUCLEOTIDE SEQUENCE [LARGE SCALE GENOMIC DNA]</scope>
    <source>
        <strain evidence="2 3">CCBAS932</strain>
    </source>
</reference>
<organism evidence="2 3">
    <name type="scientific">Morchella conica CCBAS932</name>
    <dbReference type="NCBI Taxonomy" id="1392247"/>
    <lineage>
        <taxon>Eukaryota</taxon>
        <taxon>Fungi</taxon>
        <taxon>Dikarya</taxon>
        <taxon>Ascomycota</taxon>
        <taxon>Pezizomycotina</taxon>
        <taxon>Pezizomycetes</taxon>
        <taxon>Pezizales</taxon>
        <taxon>Morchellaceae</taxon>
        <taxon>Morchella</taxon>
    </lineage>
</organism>
<dbReference type="EMBL" id="ML119115">
    <property type="protein sequence ID" value="RPB15018.1"/>
    <property type="molecule type" value="Genomic_DNA"/>
</dbReference>
<evidence type="ECO:0000313" key="2">
    <source>
        <dbReference type="EMBL" id="RPB15018.1"/>
    </source>
</evidence>
<feature type="region of interest" description="Disordered" evidence="1">
    <location>
        <begin position="1"/>
        <end position="26"/>
    </location>
</feature>